<dbReference type="Proteomes" id="UP000184028">
    <property type="component" value="Unassembled WGS sequence"/>
</dbReference>
<dbReference type="STRING" id="946677.SAMN05444484_10129"/>
<dbReference type="EMBL" id="FRBT01000001">
    <property type="protein sequence ID" value="SHL01916.1"/>
    <property type="molecule type" value="Genomic_DNA"/>
</dbReference>
<protein>
    <submittedName>
        <fullName evidence="1">Uncharacterized protein</fullName>
    </submittedName>
</protein>
<name>A0A1M6X7L7_9FLAO</name>
<proteinExistence type="predicted"/>
<organism evidence="1 2">
    <name type="scientific">Flavobacterium chilense</name>
    <dbReference type="NCBI Taxonomy" id="946677"/>
    <lineage>
        <taxon>Bacteria</taxon>
        <taxon>Pseudomonadati</taxon>
        <taxon>Bacteroidota</taxon>
        <taxon>Flavobacteriia</taxon>
        <taxon>Flavobacteriales</taxon>
        <taxon>Flavobacteriaceae</taxon>
        <taxon>Flavobacterium</taxon>
    </lineage>
</organism>
<accession>A0A1M6X7L7</accession>
<dbReference type="AlphaFoldDB" id="A0A1M6X7L7"/>
<evidence type="ECO:0000313" key="1">
    <source>
        <dbReference type="EMBL" id="SHL01916.1"/>
    </source>
</evidence>
<gene>
    <name evidence="1" type="ORF">SAMN05444484_10129</name>
</gene>
<evidence type="ECO:0000313" key="2">
    <source>
        <dbReference type="Proteomes" id="UP000184028"/>
    </source>
</evidence>
<keyword evidence="2" id="KW-1185">Reference proteome</keyword>
<reference evidence="2" key="1">
    <citation type="submission" date="2016-11" db="EMBL/GenBank/DDBJ databases">
        <authorList>
            <person name="Varghese N."/>
            <person name="Submissions S."/>
        </authorList>
    </citation>
    <scope>NUCLEOTIDE SEQUENCE [LARGE SCALE GENOMIC DNA]</scope>
    <source>
        <strain evidence="2">DSM 24724</strain>
    </source>
</reference>
<sequence length="56" mass="6701">MNRFFSHDSSDSEQAKQFTNFFIKIFIYRVIKLHKLICAIEDNLNTTKELEKFVNS</sequence>